<dbReference type="PROSITE" id="PS51296">
    <property type="entry name" value="RIESKE"/>
    <property type="match status" value="1"/>
</dbReference>
<keyword evidence="4" id="KW-0408">Iron</keyword>
<dbReference type="InterPro" id="IPR017941">
    <property type="entry name" value="Rieske_2Fe-2S"/>
</dbReference>
<dbReference type="GO" id="GO:0016491">
    <property type="term" value="F:oxidoreductase activity"/>
    <property type="evidence" value="ECO:0007669"/>
    <property type="project" value="UniProtKB-KW"/>
</dbReference>
<evidence type="ECO:0000259" key="6">
    <source>
        <dbReference type="PROSITE" id="PS51296"/>
    </source>
</evidence>
<dbReference type="InterPro" id="IPR036922">
    <property type="entry name" value="Rieske_2Fe-2S_sf"/>
</dbReference>
<reference evidence="7 8" key="1">
    <citation type="journal article" date="2016" name="Int. J. Syst. Evol. Microbiol.">
        <title>Ensifer glycinis sp. nov., an novel rhizobial species associated with Glycine spp.</title>
        <authorList>
            <person name="Yan H."/>
            <person name="Yan J."/>
            <person name="Sui X.H."/>
            <person name="Wang E.T."/>
            <person name="Chen W.X."/>
            <person name="Zhang X.X."/>
            <person name="Chen W.F."/>
        </authorList>
    </citation>
    <scope>NUCLEOTIDE SEQUENCE [LARGE SCALE GENOMIC DNA]</scope>
    <source>
        <strain evidence="7 8">CCBAU 23380</strain>
    </source>
</reference>
<keyword evidence="5" id="KW-0411">Iron-sulfur</keyword>
<dbReference type="SUPFAM" id="SSF50022">
    <property type="entry name" value="ISP domain"/>
    <property type="match status" value="1"/>
</dbReference>
<dbReference type="Pfam" id="PF00355">
    <property type="entry name" value="Rieske"/>
    <property type="match status" value="1"/>
</dbReference>
<name>A0A178XQS0_9HYPH</name>
<dbReference type="PROSITE" id="PS00570">
    <property type="entry name" value="RING_HYDROXYL_ALPHA"/>
    <property type="match status" value="1"/>
</dbReference>
<evidence type="ECO:0000256" key="1">
    <source>
        <dbReference type="ARBA" id="ARBA00022714"/>
    </source>
</evidence>
<evidence type="ECO:0000256" key="5">
    <source>
        <dbReference type="ARBA" id="ARBA00023014"/>
    </source>
</evidence>
<dbReference type="RefSeq" id="WP_064243161.1">
    <property type="nucleotide sequence ID" value="NZ_LPUX01000062.1"/>
</dbReference>
<protein>
    <submittedName>
        <fullName evidence="7">Oxidoreductase</fullName>
    </submittedName>
</protein>
<keyword evidence="3" id="KW-0560">Oxidoreductase</keyword>
<feature type="domain" description="Rieske" evidence="6">
    <location>
        <begin position="9"/>
        <end position="113"/>
    </location>
</feature>
<dbReference type="Gene3D" id="2.102.10.10">
    <property type="entry name" value="Rieske [2Fe-2S] iron-sulphur domain"/>
    <property type="match status" value="1"/>
</dbReference>
<dbReference type="OrthoDB" id="9800776at2"/>
<dbReference type="PANTHER" id="PTHR21266">
    <property type="entry name" value="IRON-SULFUR DOMAIN CONTAINING PROTEIN"/>
    <property type="match status" value="1"/>
</dbReference>
<dbReference type="InterPro" id="IPR015881">
    <property type="entry name" value="ARHD_Rieske_2Fe_2S"/>
</dbReference>
<evidence type="ECO:0000313" key="8">
    <source>
        <dbReference type="Proteomes" id="UP000094025"/>
    </source>
</evidence>
<dbReference type="GO" id="GO:0051537">
    <property type="term" value="F:2 iron, 2 sulfur cluster binding"/>
    <property type="evidence" value="ECO:0007669"/>
    <property type="project" value="UniProtKB-KW"/>
</dbReference>
<dbReference type="GO" id="GO:0005506">
    <property type="term" value="F:iron ion binding"/>
    <property type="evidence" value="ECO:0007669"/>
    <property type="project" value="InterPro"/>
</dbReference>
<comment type="caution">
    <text evidence="7">The sequence shown here is derived from an EMBL/GenBank/DDBJ whole genome shotgun (WGS) entry which is preliminary data.</text>
</comment>
<dbReference type="AlphaFoldDB" id="A0A178XQS0"/>
<organism evidence="7 8">
    <name type="scientific">Sinorhizobium glycinis</name>
    <dbReference type="NCBI Taxonomy" id="1472378"/>
    <lineage>
        <taxon>Bacteria</taxon>
        <taxon>Pseudomonadati</taxon>
        <taxon>Pseudomonadota</taxon>
        <taxon>Alphaproteobacteria</taxon>
        <taxon>Hyphomicrobiales</taxon>
        <taxon>Rhizobiaceae</taxon>
        <taxon>Sinorhizobium/Ensifer group</taxon>
        <taxon>Sinorhizobium</taxon>
    </lineage>
</organism>
<dbReference type="Proteomes" id="UP000094025">
    <property type="component" value="Unassembled WGS sequence"/>
</dbReference>
<dbReference type="InterPro" id="IPR050584">
    <property type="entry name" value="Cholesterol_7-desaturase"/>
</dbReference>
<keyword evidence="8" id="KW-1185">Reference proteome</keyword>
<dbReference type="CDD" id="cd03469">
    <property type="entry name" value="Rieske_RO_Alpha_N"/>
    <property type="match status" value="1"/>
</dbReference>
<dbReference type="EMBL" id="LPUX01000062">
    <property type="protein sequence ID" value="OAP37620.1"/>
    <property type="molecule type" value="Genomic_DNA"/>
</dbReference>
<dbReference type="PANTHER" id="PTHR21266:SF60">
    <property type="entry name" value="3-KETOSTEROID-9-ALPHA-MONOOXYGENASE, OXYGENASE COMPONENT"/>
    <property type="match status" value="1"/>
</dbReference>
<evidence type="ECO:0000256" key="4">
    <source>
        <dbReference type="ARBA" id="ARBA00023004"/>
    </source>
</evidence>
<proteinExistence type="predicted"/>
<evidence type="ECO:0000256" key="2">
    <source>
        <dbReference type="ARBA" id="ARBA00022723"/>
    </source>
</evidence>
<keyword evidence="1" id="KW-0001">2Fe-2S</keyword>
<gene>
    <name evidence="7" type="ORF">AU381_12555</name>
</gene>
<evidence type="ECO:0000313" key="7">
    <source>
        <dbReference type="EMBL" id="OAP37620.1"/>
    </source>
</evidence>
<evidence type="ECO:0000256" key="3">
    <source>
        <dbReference type="ARBA" id="ARBA00023002"/>
    </source>
</evidence>
<dbReference type="STRING" id="1472378.AU381_12555"/>
<keyword evidence="2" id="KW-0479">Metal-binding</keyword>
<accession>A0A178XQS0</accession>
<sequence>MLSDKTDSWTPVALSADLPAGTVMPARTPAGPIALWRSQSGRVAASADRCPHRGMRLSHGFVRGEALSCIYHGWSYARSGNCLRIPAHPGLTPPETIRVGTHAVEESDGVIWVAVGVPTAQPPRLEGVVPLRSLTAHTGVAAVEAAAGAKAGAVGLVWQAQDAQQIRLLLAPQGDEQTLIHVLLDHNSSLSQRIGASRAVERLRRAAEDLQTKGIAP</sequence>